<accession>A0A432YPX4</accession>
<proteinExistence type="predicted"/>
<protein>
    <submittedName>
        <fullName evidence="1">STAS/SEC14 domain-containing protein</fullName>
    </submittedName>
</protein>
<dbReference type="AlphaFoldDB" id="A0A432YPX4"/>
<sequence length="117" mass="13764">MDFLETTKDNLIALRLTDKLSQSDIETLHERMDEILEHHDQVDFYFEFHEFEGYTPKGLWEDIKVDAKHHSDYGKMAFVGDKEWLEKVAQATDLVTDSEVKYFPLEEIVQAKAWIGI</sequence>
<dbReference type="EMBL" id="PIPY01000002">
    <property type="protein sequence ID" value="RUO63113.1"/>
    <property type="molecule type" value="Genomic_DNA"/>
</dbReference>
<dbReference type="SUPFAM" id="SSF52091">
    <property type="entry name" value="SpoIIaa-like"/>
    <property type="match status" value="1"/>
</dbReference>
<reference evidence="2" key="1">
    <citation type="journal article" date="2018" name="Front. Microbiol.">
        <title>Genome-Based Analysis Reveals the Taxonomy and Diversity of the Family Idiomarinaceae.</title>
        <authorList>
            <person name="Liu Y."/>
            <person name="Lai Q."/>
            <person name="Shao Z."/>
        </authorList>
    </citation>
    <scope>NUCLEOTIDE SEQUENCE [LARGE SCALE GENOMIC DNA]</scope>
    <source>
        <strain evidence="2">CVS-6</strain>
    </source>
</reference>
<comment type="caution">
    <text evidence="1">The sequence shown here is derived from an EMBL/GenBank/DDBJ whole genome shotgun (WGS) entry which is preliminary data.</text>
</comment>
<dbReference type="Proteomes" id="UP000288259">
    <property type="component" value="Unassembled WGS sequence"/>
</dbReference>
<dbReference type="InterPro" id="IPR036513">
    <property type="entry name" value="STAS_dom_sf"/>
</dbReference>
<organism evidence="1 2">
    <name type="scientific">Pseudidiomarina insulisalsae</name>
    <dbReference type="NCBI Taxonomy" id="575789"/>
    <lineage>
        <taxon>Bacteria</taxon>
        <taxon>Pseudomonadati</taxon>
        <taxon>Pseudomonadota</taxon>
        <taxon>Gammaproteobacteria</taxon>
        <taxon>Alteromonadales</taxon>
        <taxon>Idiomarinaceae</taxon>
        <taxon>Pseudidiomarina</taxon>
    </lineage>
</organism>
<evidence type="ECO:0000313" key="1">
    <source>
        <dbReference type="EMBL" id="RUO63113.1"/>
    </source>
</evidence>
<evidence type="ECO:0000313" key="2">
    <source>
        <dbReference type="Proteomes" id="UP000288259"/>
    </source>
</evidence>
<dbReference type="RefSeq" id="WP_126753678.1">
    <property type="nucleotide sequence ID" value="NZ_PIPY01000002.1"/>
</dbReference>
<gene>
    <name evidence="1" type="ORF">CWI71_02505</name>
</gene>
<keyword evidence="2" id="KW-1185">Reference proteome</keyword>
<name>A0A432YPX4_9GAMM</name>
<dbReference type="Pfam" id="PF11964">
    <property type="entry name" value="SpoIIAA-like"/>
    <property type="match status" value="1"/>
</dbReference>
<dbReference type="OrthoDB" id="6269153at2"/>
<dbReference type="InterPro" id="IPR021866">
    <property type="entry name" value="SpoIIAA-like"/>
</dbReference>
<dbReference type="InterPro" id="IPR038396">
    <property type="entry name" value="SpoIIAA-like_sf"/>
</dbReference>
<dbReference type="Gene3D" id="3.40.50.10600">
    <property type="entry name" value="SpoIIaa-like domains"/>
    <property type="match status" value="1"/>
</dbReference>